<feature type="transmembrane region" description="Helical" evidence="1">
    <location>
        <begin position="264"/>
        <end position="283"/>
    </location>
</feature>
<evidence type="ECO:0000259" key="2">
    <source>
        <dbReference type="Pfam" id="PF00892"/>
    </source>
</evidence>
<dbReference type="GO" id="GO:0016020">
    <property type="term" value="C:membrane"/>
    <property type="evidence" value="ECO:0007669"/>
    <property type="project" value="InterPro"/>
</dbReference>
<feature type="transmembrane region" description="Helical" evidence="1">
    <location>
        <begin position="35"/>
        <end position="57"/>
    </location>
</feature>
<dbReference type="PATRIC" id="fig|1028801.3.peg.1117"/>
<feature type="transmembrane region" description="Helical" evidence="1">
    <location>
        <begin position="147"/>
        <end position="164"/>
    </location>
</feature>
<dbReference type="Proteomes" id="UP000028186">
    <property type="component" value="Chromosome I"/>
</dbReference>
<evidence type="ECO:0000313" key="3">
    <source>
        <dbReference type="EMBL" id="CDN53447.1"/>
    </source>
</evidence>
<reference evidence="4" key="1">
    <citation type="journal article" date="2014" name="BMC Genomics">
        <title>Genome sequencing of two Neorhizobium galegae strains reveals a noeT gene responsible for the unusual acetylation of the nodulation factors.</title>
        <authorList>
            <person name="Osterman J."/>
            <person name="Marsh J."/>
            <person name="Laine P.K."/>
            <person name="Zeng Z."/>
            <person name="Alatalo E."/>
            <person name="Sullivan J.T."/>
            <person name="Young J.P."/>
            <person name="Thomas-Oates J."/>
            <person name="Paulin L."/>
            <person name="Lindstrom K."/>
        </authorList>
    </citation>
    <scope>NUCLEOTIDE SEQUENCE [LARGE SCALE GENOMIC DNA]</scope>
    <source>
        <strain evidence="4">HAMBI 1141</strain>
    </source>
</reference>
<dbReference type="InterPro" id="IPR037185">
    <property type="entry name" value="EmrE-like"/>
</dbReference>
<keyword evidence="1 3" id="KW-0812">Transmembrane</keyword>
<keyword evidence="1" id="KW-0472">Membrane</keyword>
<accession>A0A068T4M0</accession>
<dbReference type="eggNOG" id="COG0697">
    <property type="taxonomic scope" value="Bacteria"/>
</dbReference>
<feature type="domain" description="EamA" evidence="2">
    <location>
        <begin position="6"/>
        <end position="138"/>
    </location>
</feature>
<dbReference type="AlphaFoldDB" id="A0A068T4M0"/>
<dbReference type="Pfam" id="PF00892">
    <property type="entry name" value="EamA"/>
    <property type="match status" value="1"/>
</dbReference>
<proteinExistence type="predicted"/>
<feature type="transmembrane region" description="Helical" evidence="1">
    <location>
        <begin position="69"/>
        <end position="89"/>
    </location>
</feature>
<dbReference type="RefSeq" id="WP_038541833.1">
    <property type="nucleotide sequence ID" value="NZ_HG938355.1"/>
</dbReference>
<name>A0A068T4M0_NEOGA</name>
<dbReference type="KEGG" id="ngl:RG1141_CH10880"/>
<evidence type="ECO:0000256" key="1">
    <source>
        <dbReference type="SAM" id="Phobius"/>
    </source>
</evidence>
<dbReference type="HOGENOM" id="CLU_033863_17_1_5"/>
<evidence type="ECO:0000313" key="4">
    <source>
        <dbReference type="Proteomes" id="UP000028186"/>
    </source>
</evidence>
<protein>
    <submittedName>
        <fullName evidence="3">Hypothetical transmembrane protein DUF6</fullName>
    </submittedName>
</protein>
<feature type="transmembrane region" description="Helical" evidence="1">
    <location>
        <begin position="176"/>
        <end position="198"/>
    </location>
</feature>
<feature type="transmembrane region" description="Helical" evidence="1">
    <location>
        <begin position="210"/>
        <end position="228"/>
    </location>
</feature>
<dbReference type="PANTHER" id="PTHR22911">
    <property type="entry name" value="ACYL-MALONYL CONDENSING ENZYME-RELATED"/>
    <property type="match status" value="1"/>
</dbReference>
<sequence>MNDHKKGLVLTAIGGLALSFDVPLVRLGLGEMWSTVVLRSTATFAAAIILWLLVRRFGSTRPVLIPGKAGLAAGFCYGISTIAFLGAVFNTATANVVFIVAFTPMYAAVLGWLVLKERPSPSTLVTMLVMFFGVGLIVSGGLAGGHIFGDILAATASFLLALAITLSRAARIDMGFVPLVATIIPATIGLSFVGASSLAGTGDFSVADPIWVMFDGAIMMPLAFWCLATGPKYLSGPEVGMFYLLETILAPIWVWLIFSEIPSSRTLLGGSILVLALIGYSAWQMRRVERLRARAVASQAI</sequence>
<feature type="transmembrane region" description="Helical" evidence="1">
    <location>
        <begin position="122"/>
        <end position="141"/>
    </location>
</feature>
<dbReference type="InterPro" id="IPR000620">
    <property type="entry name" value="EamA_dom"/>
</dbReference>
<dbReference type="EMBL" id="HG938355">
    <property type="protein sequence ID" value="CDN53447.1"/>
    <property type="molecule type" value="Genomic_DNA"/>
</dbReference>
<keyword evidence="1" id="KW-1133">Transmembrane helix</keyword>
<feature type="transmembrane region" description="Helical" evidence="1">
    <location>
        <begin position="240"/>
        <end position="258"/>
    </location>
</feature>
<dbReference type="SUPFAM" id="SSF103481">
    <property type="entry name" value="Multidrug resistance efflux transporter EmrE"/>
    <property type="match status" value="2"/>
</dbReference>
<feature type="transmembrane region" description="Helical" evidence="1">
    <location>
        <begin position="95"/>
        <end position="115"/>
    </location>
</feature>
<organism evidence="3 4">
    <name type="scientific">Neorhizobium galegae bv. officinalis bv. officinalis str. HAMBI 1141</name>
    <dbReference type="NCBI Taxonomy" id="1028801"/>
    <lineage>
        <taxon>Bacteria</taxon>
        <taxon>Pseudomonadati</taxon>
        <taxon>Pseudomonadota</taxon>
        <taxon>Alphaproteobacteria</taxon>
        <taxon>Hyphomicrobiales</taxon>
        <taxon>Rhizobiaceae</taxon>
        <taxon>Rhizobium/Agrobacterium group</taxon>
        <taxon>Neorhizobium</taxon>
    </lineage>
</organism>
<gene>
    <name evidence="3" type="primary">dUF6</name>
    <name evidence="3" type="ORF">RG1141_CH10880</name>
</gene>